<dbReference type="PROSITE" id="PS50977">
    <property type="entry name" value="HTH_TETR_2"/>
    <property type="match status" value="1"/>
</dbReference>
<evidence type="ECO:0000256" key="2">
    <source>
        <dbReference type="ARBA" id="ARBA00023125"/>
    </source>
</evidence>
<dbReference type="Proteomes" id="UP000067625">
    <property type="component" value="Chromosome"/>
</dbReference>
<feature type="domain" description="HTH tetR-type" evidence="4">
    <location>
        <begin position="11"/>
        <end position="71"/>
    </location>
</feature>
<evidence type="ECO:0000313" key="5">
    <source>
        <dbReference type="EMBL" id="ALC82615.1"/>
    </source>
</evidence>
<dbReference type="PRINTS" id="PR00455">
    <property type="entry name" value="HTHTETR"/>
</dbReference>
<dbReference type="PANTHER" id="PTHR43479">
    <property type="entry name" value="ACREF/ENVCD OPERON REPRESSOR-RELATED"/>
    <property type="match status" value="1"/>
</dbReference>
<dbReference type="PROSITE" id="PS01081">
    <property type="entry name" value="HTH_TETR_1"/>
    <property type="match status" value="1"/>
</dbReference>
<proteinExistence type="predicted"/>
<organism evidence="5 6">
    <name type="scientific">Bacillus gobiensis</name>
    <dbReference type="NCBI Taxonomy" id="1441095"/>
    <lineage>
        <taxon>Bacteria</taxon>
        <taxon>Bacillati</taxon>
        <taxon>Bacillota</taxon>
        <taxon>Bacilli</taxon>
        <taxon>Bacillales</taxon>
        <taxon>Bacillaceae</taxon>
        <taxon>Bacillus</taxon>
    </lineage>
</organism>
<evidence type="ECO:0000256" key="1">
    <source>
        <dbReference type="ARBA" id="ARBA00022491"/>
    </source>
</evidence>
<dbReference type="PATRIC" id="fig|1441095.3.peg.3149"/>
<dbReference type="InterPro" id="IPR009057">
    <property type="entry name" value="Homeodomain-like_sf"/>
</dbReference>
<dbReference type="STRING" id="1441095.AM592_14285"/>
<accession>A0A0M4GAN1</accession>
<dbReference type="InterPro" id="IPR001647">
    <property type="entry name" value="HTH_TetR"/>
</dbReference>
<name>A0A0M4GAN1_9BACI</name>
<evidence type="ECO:0000313" key="6">
    <source>
        <dbReference type="Proteomes" id="UP000067625"/>
    </source>
</evidence>
<dbReference type="RefSeq" id="WP_053604420.1">
    <property type="nucleotide sequence ID" value="NZ_CP012600.1"/>
</dbReference>
<reference evidence="6" key="1">
    <citation type="submission" date="2015-08" db="EMBL/GenBank/DDBJ databases">
        <title>Genome sequencing project for genomic taxonomy and phylogenomics of Bacillus-like bacteria.</title>
        <authorList>
            <person name="Liu B."/>
            <person name="Wang J."/>
            <person name="Zhu Y."/>
            <person name="Liu G."/>
            <person name="Chen Q."/>
            <person name="Chen Z."/>
            <person name="Lan J."/>
            <person name="Che J."/>
            <person name="Ge C."/>
            <person name="Shi H."/>
            <person name="Pan Z."/>
            <person name="Liu X."/>
        </authorList>
    </citation>
    <scope>NUCLEOTIDE SEQUENCE [LARGE SCALE GENOMIC DNA]</scope>
    <source>
        <strain evidence="6">FJAT-4402</strain>
    </source>
</reference>
<dbReference type="InterPro" id="IPR050624">
    <property type="entry name" value="HTH-type_Tx_Regulator"/>
</dbReference>
<dbReference type="Pfam" id="PF00440">
    <property type="entry name" value="TetR_N"/>
    <property type="match status" value="1"/>
</dbReference>
<dbReference type="AlphaFoldDB" id="A0A0M4GAN1"/>
<dbReference type="Gene3D" id="1.10.357.10">
    <property type="entry name" value="Tetracycline Repressor, domain 2"/>
    <property type="match status" value="1"/>
</dbReference>
<keyword evidence="6" id="KW-1185">Reference proteome</keyword>
<gene>
    <name evidence="5" type="ORF">AM592_14285</name>
</gene>
<keyword evidence="2 3" id="KW-0238">DNA-binding</keyword>
<evidence type="ECO:0000256" key="3">
    <source>
        <dbReference type="PROSITE-ProRule" id="PRU00335"/>
    </source>
</evidence>
<dbReference type="OrthoDB" id="9814200at2"/>
<dbReference type="PANTHER" id="PTHR43479:SF11">
    <property type="entry name" value="ACREF_ENVCD OPERON REPRESSOR-RELATED"/>
    <property type="match status" value="1"/>
</dbReference>
<dbReference type="InterPro" id="IPR023772">
    <property type="entry name" value="DNA-bd_HTH_TetR-type_CS"/>
</dbReference>
<dbReference type="GO" id="GO:0003677">
    <property type="term" value="F:DNA binding"/>
    <property type="evidence" value="ECO:0007669"/>
    <property type="project" value="UniProtKB-UniRule"/>
</dbReference>
<dbReference type="EMBL" id="CP012600">
    <property type="protein sequence ID" value="ALC82615.1"/>
    <property type="molecule type" value="Genomic_DNA"/>
</dbReference>
<reference evidence="5 6" key="2">
    <citation type="journal article" date="2016" name="Int. J. Syst. Evol. Microbiol.">
        <title>Bacillus gobiensis sp. nov., isolated from a soil sample.</title>
        <authorList>
            <person name="Liu B."/>
            <person name="Liu G.H."/>
            <person name="Cetin S."/>
            <person name="Schumann P."/>
            <person name="Pan Z.Z."/>
            <person name="Chen Q.Q."/>
        </authorList>
    </citation>
    <scope>NUCLEOTIDE SEQUENCE [LARGE SCALE GENOMIC DNA]</scope>
    <source>
        <strain evidence="5 6">FJAT-4402</strain>
    </source>
</reference>
<evidence type="ECO:0000259" key="4">
    <source>
        <dbReference type="PROSITE" id="PS50977"/>
    </source>
</evidence>
<sequence length="193" mass="22798">MEKTLRQIQAEETRNKLLTAALKLFSQKGFKESTVKEIGKAAGVTDGLIYHYFKSKDELLSAVLEKYTVNRSLKDSLPDFNEEQTLHEQLTIYFKLMFKYLRMRQDFIVMCFSEAQRNPKIHEKLLEIIQQGCNQLEEFIIGRTDKKIDQVTIQNLVTSFFLYFIMWGRFCEDDTAINYHLEQSIKDFLKTIK</sequence>
<feature type="DNA-binding region" description="H-T-H motif" evidence="3">
    <location>
        <begin position="34"/>
        <end position="53"/>
    </location>
</feature>
<dbReference type="SUPFAM" id="SSF46689">
    <property type="entry name" value="Homeodomain-like"/>
    <property type="match status" value="1"/>
</dbReference>
<protein>
    <recommendedName>
        <fullName evidence="4">HTH tetR-type domain-containing protein</fullName>
    </recommendedName>
</protein>
<keyword evidence="1" id="KW-0678">Repressor</keyword>